<keyword evidence="1" id="KW-0547">Nucleotide-binding</keyword>
<protein>
    <recommendedName>
        <fullName evidence="6">UvrD-like helicase ATP-binding domain-containing protein</fullName>
    </recommendedName>
</protein>
<dbReference type="Pfam" id="PF00580">
    <property type="entry name" value="UvrD-helicase"/>
    <property type="match status" value="1"/>
</dbReference>
<keyword evidence="8" id="KW-1185">Reference proteome</keyword>
<gene>
    <name evidence="7" type="ORF">ACHAWO_009178</name>
</gene>
<dbReference type="Gene3D" id="3.40.50.300">
    <property type="entry name" value="P-loop containing nucleotide triphosphate hydrolases"/>
    <property type="match status" value="1"/>
</dbReference>
<keyword evidence="5" id="KW-0472">Membrane</keyword>
<dbReference type="InterPro" id="IPR014016">
    <property type="entry name" value="UvrD-like_ATP-bd"/>
</dbReference>
<evidence type="ECO:0000313" key="7">
    <source>
        <dbReference type="EMBL" id="KAL3781470.1"/>
    </source>
</evidence>
<dbReference type="Proteomes" id="UP001530400">
    <property type="component" value="Unassembled WGS sequence"/>
</dbReference>
<keyword evidence="3" id="KW-0347">Helicase</keyword>
<name>A0ABD3P4S0_9STRA</name>
<evidence type="ECO:0000256" key="3">
    <source>
        <dbReference type="ARBA" id="ARBA00022806"/>
    </source>
</evidence>
<evidence type="ECO:0000256" key="4">
    <source>
        <dbReference type="ARBA" id="ARBA00022840"/>
    </source>
</evidence>
<comment type="caution">
    <text evidence="7">The sequence shown here is derived from an EMBL/GenBank/DDBJ whole genome shotgun (WGS) entry which is preliminary data.</text>
</comment>
<evidence type="ECO:0000313" key="8">
    <source>
        <dbReference type="Proteomes" id="UP001530400"/>
    </source>
</evidence>
<dbReference type="GO" id="GO:0016787">
    <property type="term" value="F:hydrolase activity"/>
    <property type="evidence" value="ECO:0007669"/>
    <property type="project" value="UniProtKB-KW"/>
</dbReference>
<evidence type="ECO:0000256" key="5">
    <source>
        <dbReference type="SAM" id="Phobius"/>
    </source>
</evidence>
<dbReference type="AlphaFoldDB" id="A0ABD3P4S0"/>
<organism evidence="7 8">
    <name type="scientific">Cyclotella atomus</name>
    <dbReference type="NCBI Taxonomy" id="382360"/>
    <lineage>
        <taxon>Eukaryota</taxon>
        <taxon>Sar</taxon>
        <taxon>Stramenopiles</taxon>
        <taxon>Ochrophyta</taxon>
        <taxon>Bacillariophyta</taxon>
        <taxon>Coscinodiscophyceae</taxon>
        <taxon>Thalassiosirophycidae</taxon>
        <taxon>Stephanodiscales</taxon>
        <taxon>Stephanodiscaceae</taxon>
        <taxon>Cyclotella</taxon>
    </lineage>
</organism>
<sequence>MLTILHSNQIRFILIFYITLFNWLKQLRSRRQSKMKDIESVMKEKEASTTLHSRVEAYLAILQQKRNKVGCNLEKRWSGESEQCNMYLKLVEKARLGNHSANEYMKDDASVWEIYDCLQRQTGQLDFDSLLILFTESILGDKGISEQFYDSYSHCIVDEFRDNSLAQATMPSKIVQDGSLRKQQCRAR</sequence>
<evidence type="ECO:0000256" key="2">
    <source>
        <dbReference type="ARBA" id="ARBA00022801"/>
    </source>
</evidence>
<evidence type="ECO:0000256" key="1">
    <source>
        <dbReference type="ARBA" id="ARBA00022741"/>
    </source>
</evidence>
<dbReference type="GO" id="GO:0004386">
    <property type="term" value="F:helicase activity"/>
    <property type="evidence" value="ECO:0007669"/>
    <property type="project" value="UniProtKB-KW"/>
</dbReference>
<dbReference type="EMBL" id="JALLPJ020000843">
    <property type="protein sequence ID" value="KAL3781470.1"/>
    <property type="molecule type" value="Genomic_DNA"/>
</dbReference>
<keyword evidence="5" id="KW-1133">Transmembrane helix</keyword>
<reference evidence="7 8" key="1">
    <citation type="submission" date="2024-10" db="EMBL/GenBank/DDBJ databases">
        <title>Updated reference genomes for cyclostephanoid diatoms.</title>
        <authorList>
            <person name="Roberts W.R."/>
            <person name="Alverson A.J."/>
        </authorList>
    </citation>
    <scope>NUCLEOTIDE SEQUENCE [LARGE SCALE GENOMIC DNA]</scope>
    <source>
        <strain evidence="7 8">AJA010-31</strain>
    </source>
</reference>
<feature type="domain" description="UvrD-like helicase ATP-binding" evidence="6">
    <location>
        <begin position="41"/>
        <end position="177"/>
    </location>
</feature>
<dbReference type="GO" id="GO:0005524">
    <property type="term" value="F:ATP binding"/>
    <property type="evidence" value="ECO:0007669"/>
    <property type="project" value="UniProtKB-KW"/>
</dbReference>
<keyword evidence="5" id="KW-0812">Transmembrane</keyword>
<keyword evidence="2" id="KW-0378">Hydrolase</keyword>
<dbReference type="Gene3D" id="1.10.10.160">
    <property type="match status" value="1"/>
</dbReference>
<accession>A0ABD3P4S0</accession>
<dbReference type="SUPFAM" id="SSF52540">
    <property type="entry name" value="P-loop containing nucleoside triphosphate hydrolases"/>
    <property type="match status" value="1"/>
</dbReference>
<dbReference type="InterPro" id="IPR013986">
    <property type="entry name" value="DExx_box_DNA_helicase_dom_sf"/>
</dbReference>
<dbReference type="InterPro" id="IPR027417">
    <property type="entry name" value="P-loop_NTPase"/>
</dbReference>
<keyword evidence="4" id="KW-0067">ATP-binding</keyword>
<feature type="transmembrane region" description="Helical" evidence="5">
    <location>
        <begin position="6"/>
        <end position="24"/>
    </location>
</feature>
<proteinExistence type="predicted"/>
<evidence type="ECO:0000259" key="6">
    <source>
        <dbReference type="Pfam" id="PF00580"/>
    </source>
</evidence>